<keyword evidence="3" id="KW-1185">Reference proteome</keyword>
<feature type="region of interest" description="Disordered" evidence="1">
    <location>
        <begin position="1"/>
        <end position="107"/>
    </location>
</feature>
<accession>A0A5E4PP41</accession>
<feature type="region of interest" description="Disordered" evidence="1">
    <location>
        <begin position="143"/>
        <end position="163"/>
    </location>
</feature>
<protein>
    <submittedName>
        <fullName evidence="2">Uncharacterized protein</fullName>
    </submittedName>
</protein>
<evidence type="ECO:0000313" key="3">
    <source>
        <dbReference type="Proteomes" id="UP000324832"/>
    </source>
</evidence>
<organism evidence="2 3">
    <name type="scientific">Leptidea sinapis</name>
    <dbReference type="NCBI Taxonomy" id="189913"/>
    <lineage>
        <taxon>Eukaryota</taxon>
        <taxon>Metazoa</taxon>
        <taxon>Ecdysozoa</taxon>
        <taxon>Arthropoda</taxon>
        <taxon>Hexapoda</taxon>
        <taxon>Insecta</taxon>
        <taxon>Pterygota</taxon>
        <taxon>Neoptera</taxon>
        <taxon>Endopterygota</taxon>
        <taxon>Lepidoptera</taxon>
        <taxon>Glossata</taxon>
        <taxon>Ditrysia</taxon>
        <taxon>Papilionoidea</taxon>
        <taxon>Pieridae</taxon>
        <taxon>Dismorphiinae</taxon>
        <taxon>Leptidea</taxon>
    </lineage>
</organism>
<dbReference type="Proteomes" id="UP000324832">
    <property type="component" value="Unassembled WGS sequence"/>
</dbReference>
<feature type="compositionally biased region" description="Basic and acidic residues" evidence="1">
    <location>
        <begin position="143"/>
        <end position="152"/>
    </location>
</feature>
<sequence>MSEQEKKSGSANSSPLVVLENTGNSRHKPSLHRHTQLQDDSELHHKRSKAPAVPSAVAEELKNLTQKDAADENKPRKEHAVSSEKVKQTSKTPSPDTNKRGSTPESIPLIVMDVEEKNVALTPSSQPIPDNIELESKIIVKAPEKEADKNDDADSITDEITELNDPNKKYANWAYDEEASGLPRSDSRGSRVSRAVRQFLCCGVRYEAASEDNIVGRGFDQGI</sequence>
<feature type="compositionally biased region" description="Acidic residues" evidence="1">
    <location>
        <begin position="153"/>
        <end position="162"/>
    </location>
</feature>
<feature type="compositionally biased region" description="Basic residues" evidence="1">
    <location>
        <begin position="25"/>
        <end position="35"/>
    </location>
</feature>
<evidence type="ECO:0000313" key="2">
    <source>
        <dbReference type="EMBL" id="VVC87103.1"/>
    </source>
</evidence>
<feature type="compositionally biased region" description="Polar residues" evidence="1">
    <location>
        <begin position="89"/>
        <end position="105"/>
    </location>
</feature>
<evidence type="ECO:0000256" key="1">
    <source>
        <dbReference type="SAM" id="MobiDB-lite"/>
    </source>
</evidence>
<feature type="compositionally biased region" description="Basic and acidic residues" evidence="1">
    <location>
        <begin position="68"/>
        <end position="87"/>
    </location>
</feature>
<reference evidence="2 3" key="1">
    <citation type="submission" date="2017-07" db="EMBL/GenBank/DDBJ databases">
        <authorList>
            <person name="Talla V."/>
            <person name="Backstrom N."/>
        </authorList>
    </citation>
    <scope>NUCLEOTIDE SEQUENCE [LARGE SCALE GENOMIC DNA]</scope>
</reference>
<dbReference type="EMBL" id="FZQP02000073">
    <property type="protein sequence ID" value="VVC87103.1"/>
    <property type="molecule type" value="Genomic_DNA"/>
</dbReference>
<proteinExistence type="predicted"/>
<dbReference type="AlphaFoldDB" id="A0A5E4PP41"/>
<gene>
    <name evidence="2" type="ORF">LSINAPIS_LOCUS797</name>
</gene>
<name>A0A5E4PP41_9NEOP</name>